<sequence>MRVVDVNEFYAPKGGGVRSYIDRKMAIMADLGHELVVIAPAKADSVEERPGGGRIIWVDAPGMPFDKNYGLFWEAEPIHALLDELKPDVVEASSPWRPAWIVGEWQGDAVKSFFMHNDNIASYPGRWFGGVAPKDAIERAFEWYNRYMQRFLAPFDILVSNGPSLKKRLEARGIGPVTAVPLGIEREYFSPALRDEALRAQLLAQCGLGPQAKLLIGIGRFHGEKRWPMVIDAVEAAGTEHQVALVLIGGGPDRKTIEKRARHSPHVRLFNPVTDRRRLATILASADAMIHGCESETFGLVTSEGLASGLPLIVPDEGGAFEMAEPAFAEVYAAKDGRAAAAAVKRMLGDGFGQRRSAAVAAAANVRSDREHALELMELYAGLVEQRKNPPRNGEGDRRS</sequence>
<dbReference type="Gene3D" id="3.40.50.2000">
    <property type="entry name" value="Glycogen Phosphorylase B"/>
    <property type="match status" value="2"/>
</dbReference>
<dbReference type="PANTHER" id="PTHR45947">
    <property type="entry name" value="SULFOQUINOVOSYL TRANSFERASE SQD2"/>
    <property type="match status" value="1"/>
</dbReference>
<dbReference type="InterPro" id="IPR028098">
    <property type="entry name" value="Glyco_trans_4-like_N"/>
</dbReference>
<dbReference type="OrthoDB" id="9802525at2"/>
<protein>
    <submittedName>
        <fullName evidence="3">Glycosyltransferase</fullName>
    </submittedName>
</protein>
<dbReference type="PANTHER" id="PTHR45947:SF3">
    <property type="entry name" value="SULFOQUINOVOSYL TRANSFERASE SQD2"/>
    <property type="match status" value="1"/>
</dbReference>
<reference evidence="3 4" key="1">
    <citation type="submission" date="2018-08" db="EMBL/GenBank/DDBJ databases">
        <title>The multiple taxonomic identification of Sphingomonas gilva.</title>
        <authorList>
            <person name="Zhu D."/>
            <person name="Zheng S."/>
        </authorList>
    </citation>
    <scope>NUCLEOTIDE SEQUENCE [LARGE SCALE GENOMIC DNA]</scope>
    <source>
        <strain evidence="3 4">ZDH117</strain>
    </source>
</reference>
<keyword evidence="4" id="KW-1185">Reference proteome</keyword>
<name>A0A396RPF7_9SPHN</name>
<organism evidence="3 4">
    <name type="scientific">Sphingomonas gilva</name>
    <dbReference type="NCBI Taxonomy" id="2305907"/>
    <lineage>
        <taxon>Bacteria</taxon>
        <taxon>Pseudomonadati</taxon>
        <taxon>Pseudomonadota</taxon>
        <taxon>Alphaproteobacteria</taxon>
        <taxon>Sphingomonadales</taxon>
        <taxon>Sphingomonadaceae</taxon>
        <taxon>Sphingomonas</taxon>
    </lineage>
</organism>
<accession>A0A396RPF7</accession>
<dbReference type="Proteomes" id="UP000266693">
    <property type="component" value="Unassembled WGS sequence"/>
</dbReference>
<dbReference type="SUPFAM" id="SSF53756">
    <property type="entry name" value="UDP-Glycosyltransferase/glycogen phosphorylase"/>
    <property type="match status" value="1"/>
</dbReference>
<evidence type="ECO:0000313" key="4">
    <source>
        <dbReference type="Proteomes" id="UP000266693"/>
    </source>
</evidence>
<dbReference type="GO" id="GO:0016757">
    <property type="term" value="F:glycosyltransferase activity"/>
    <property type="evidence" value="ECO:0007669"/>
    <property type="project" value="InterPro"/>
</dbReference>
<dbReference type="AlphaFoldDB" id="A0A396RPF7"/>
<comment type="caution">
    <text evidence="3">The sequence shown here is derived from an EMBL/GenBank/DDBJ whole genome shotgun (WGS) entry which is preliminary data.</text>
</comment>
<dbReference type="RefSeq" id="WP_118863610.1">
    <property type="nucleotide sequence ID" value="NZ_QWLV01000002.1"/>
</dbReference>
<dbReference type="InterPro" id="IPR050194">
    <property type="entry name" value="Glycosyltransferase_grp1"/>
</dbReference>
<feature type="domain" description="Glycosyl transferase family 1" evidence="1">
    <location>
        <begin position="211"/>
        <end position="357"/>
    </location>
</feature>
<evidence type="ECO:0000313" key="3">
    <source>
        <dbReference type="EMBL" id="RHW18420.1"/>
    </source>
</evidence>
<proteinExistence type="predicted"/>
<dbReference type="Pfam" id="PF13439">
    <property type="entry name" value="Glyco_transf_4"/>
    <property type="match status" value="1"/>
</dbReference>
<evidence type="ECO:0000259" key="2">
    <source>
        <dbReference type="Pfam" id="PF13439"/>
    </source>
</evidence>
<dbReference type="Pfam" id="PF00534">
    <property type="entry name" value="Glycos_transf_1"/>
    <property type="match status" value="1"/>
</dbReference>
<keyword evidence="3" id="KW-0808">Transferase</keyword>
<gene>
    <name evidence="3" type="ORF">D1610_08185</name>
</gene>
<feature type="domain" description="Glycosyltransferase subfamily 4-like N-terminal" evidence="2">
    <location>
        <begin position="15"/>
        <end position="187"/>
    </location>
</feature>
<evidence type="ECO:0000259" key="1">
    <source>
        <dbReference type="Pfam" id="PF00534"/>
    </source>
</evidence>
<dbReference type="InterPro" id="IPR001296">
    <property type="entry name" value="Glyco_trans_1"/>
</dbReference>
<dbReference type="EMBL" id="QWLV01000002">
    <property type="protein sequence ID" value="RHW18420.1"/>
    <property type="molecule type" value="Genomic_DNA"/>
</dbReference>